<dbReference type="PANTHER" id="PTHR32085">
    <property type="entry name" value="PROTEIN CSF1"/>
    <property type="match status" value="1"/>
</dbReference>
<organism evidence="3 4">
    <name type="scientific">Fomitopsis schrenkii</name>
    <name type="common">Brown rot fungus</name>
    <dbReference type="NCBI Taxonomy" id="2126942"/>
    <lineage>
        <taxon>Eukaryota</taxon>
        <taxon>Fungi</taxon>
        <taxon>Dikarya</taxon>
        <taxon>Basidiomycota</taxon>
        <taxon>Agaricomycotina</taxon>
        <taxon>Agaricomycetes</taxon>
        <taxon>Polyporales</taxon>
        <taxon>Fomitopsis</taxon>
    </lineage>
</organism>
<proteinExistence type="predicted"/>
<keyword evidence="4" id="KW-1185">Reference proteome</keyword>
<feature type="compositionally biased region" description="Polar residues" evidence="1">
    <location>
        <begin position="2108"/>
        <end position="2126"/>
    </location>
</feature>
<dbReference type="eggNOG" id="KOG3596">
    <property type="taxonomic scope" value="Eukaryota"/>
</dbReference>
<feature type="domain" description="Csf1 N-terminal" evidence="2">
    <location>
        <begin position="18"/>
        <end position="812"/>
    </location>
</feature>
<reference evidence="3 4" key="1">
    <citation type="journal article" date="2012" name="Science">
        <title>The Paleozoic origin of enzymatic lignin decomposition reconstructed from 31 fungal genomes.</title>
        <authorList>
            <person name="Floudas D."/>
            <person name="Binder M."/>
            <person name="Riley R."/>
            <person name="Barry K."/>
            <person name="Blanchette R.A."/>
            <person name="Henrissat B."/>
            <person name="Martinez A.T."/>
            <person name="Otillar R."/>
            <person name="Spatafora J.W."/>
            <person name="Yadav J.S."/>
            <person name="Aerts A."/>
            <person name="Benoit I."/>
            <person name="Boyd A."/>
            <person name="Carlson A."/>
            <person name="Copeland A."/>
            <person name="Coutinho P.M."/>
            <person name="de Vries R.P."/>
            <person name="Ferreira P."/>
            <person name="Findley K."/>
            <person name="Foster B."/>
            <person name="Gaskell J."/>
            <person name="Glotzer D."/>
            <person name="Gorecki P."/>
            <person name="Heitman J."/>
            <person name="Hesse C."/>
            <person name="Hori C."/>
            <person name="Igarashi K."/>
            <person name="Jurgens J.A."/>
            <person name="Kallen N."/>
            <person name="Kersten P."/>
            <person name="Kohler A."/>
            <person name="Kuees U."/>
            <person name="Kumar T.K.A."/>
            <person name="Kuo A."/>
            <person name="LaButti K."/>
            <person name="Larrondo L.F."/>
            <person name="Lindquist E."/>
            <person name="Ling A."/>
            <person name="Lombard V."/>
            <person name="Lucas S."/>
            <person name="Lundell T."/>
            <person name="Martin R."/>
            <person name="McLaughlin D.J."/>
            <person name="Morgenstern I."/>
            <person name="Morin E."/>
            <person name="Murat C."/>
            <person name="Nagy L.G."/>
            <person name="Nolan M."/>
            <person name="Ohm R.A."/>
            <person name="Patyshakuliyeva A."/>
            <person name="Rokas A."/>
            <person name="Ruiz-Duenas F.J."/>
            <person name="Sabat G."/>
            <person name="Salamov A."/>
            <person name="Samejima M."/>
            <person name="Schmutz J."/>
            <person name="Slot J.C."/>
            <person name="St John F."/>
            <person name="Stenlid J."/>
            <person name="Sun H."/>
            <person name="Sun S."/>
            <person name="Syed K."/>
            <person name="Tsang A."/>
            <person name="Wiebenga A."/>
            <person name="Young D."/>
            <person name="Pisabarro A."/>
            <person name="Eastwood D.C."/>
            <person name="Martin F."/>
            <person name="Cullen D."/>
            <person name="Grigoriev I.V."/>
            <person name="Hibbett D.S."/>
        </authorList>
    </citation>
    <scope>NUCLEOTIDE SEQUENCE</scope>
    <source>
        <strain evidence="4">FP-58527</strain>
    </source>
</reference>
<evidence type="ECO:0000256" key="1">
    <source>
        <dbReference type="SAM" id="MobiDB-lite"/>
    </source>
</evidence>
<sequence>MLNIVLLIACVFTVILLLLYLFYWNRVLALAISILLRIAFWNQAESSIWLTIGSIQFSVIAGRIAFKDLRYYSSNQTIRVVKGQISWRYWIRRPAEEDDLSHTHVLGEDLKPTVHLPLSCRVHLFLQGFEWFIYNRTAAFENILSQMTDDVPPTPAPTPVAQSVGTDARSALRKIFSKTSTVTGRGVGPSLSLASSLYLKAPSHLKRFVSWVRLQLPNFDPKNLLPMGLEVSKGAIICGNASTPNLLIAEFSEAQGTYGIVQARSKYDLYKQLLNLQFENASVHYFENTDFDAHMGEVGRKLREYIERTGDTHIKHPGFLTYAYYYKLWMRLKLWSFEAAPHQRARSFLQRLLRQRMPVPHPPTSWAWWRANKTPDDETPIGIDFSKLEYAIERKILEAPTLELLYYADVVGVVPAETSQRPMDPHNLDPFDIGNGDLPPEWGIDFVIKGGFLRYGPWADRQRSILQSCFFPSTCHDVEPAARLKPGDMRTWTGLQVFIELRDGVTLHVPFREASKDWQWDGKVDVPDRPRKREAAFIHIKAGDSSTITYIMPMVARATGYDPLLEVHLDTVTVSSSLNDMRLLTAQSCRIRCQLPTPLQWNGERTWTFSILLRSTQLFLLRDHINMLTDLGKDWSSGPPSDFYRFIPMHYVVELDLHDYEVNTYVNDHNIIDKPLIKEDNSILALHGLRLSTVIQIPLVRFRPADNTVSFRLEAPNVSVRLTLPRWNTYCLSPDPDRSNVGRVGLLMLDGSYRYHADVREYNVDQLKLDFATRNIVYKAFGWTIRHFMVLRDNYFGSFTHFCTLSEYLEKRRKEQPIIDPIELQYRPGKSNPLEVEVGFCVDTGLVVLPAGVPGFEQYNPSKGQIADNDYGSCILLNCPVLQVRLRTNDYFMEMSFNVDTLFGDVESCCTDQFLLSRLHERDLSNSAIVLDELDITANRLFGPHPKTSTYVCIWEIHLGSMKASLSAHQARTLSATSSSFLINFSDPINAPAKEFALPIDPDVTFLKFTLGSAFLVWLAADSAIELALPDGLRFDSNDLAGRSYMKVTSIRIPTGTVKALNQTREHSKDWHDTAGLTFDVDLDMYAASPGWRSKANRQRAFVNAQDVLTGRASCLYASEDTQSMRHMLPSGRGIVDSDVYLPQLRVPHRRAQGRPKSEPAHQPATNMGLRRFQPAAQLSHLSESEGDDGFSEVARDARVAGSRLPGTKQHSGQTAEEDSVLSGDESDDEDLTESADWDSDDSIESNLDTERPLVSQYREVLGHYKAPSLRRPAMWDCDPFMLFMRPRVPWRQRSGEREPIKPVRSDMPCSTQTNDEDQLDITVIRLTSSRGCDVWVTPLALQTVDALIEDLHCKPLTPELRFDSMMIDYIRSSSHASDTVRKKLTIDAQFCSLTAVYGQYTAKETLHQNAPSRQSTSSVEPGQAELFSTVQVSVQNGTWGYIETDCTDKNGASGPLKLSFQQLSVALVSLDGRQDKRSASSRKRSYPSPIAIGARLAASTASLTHGQVALSLGAAVFNVREHAPVFVKTFVISSTPHLKGALRLQKRYAAHHTQSTAFLIAYQVLKYSRHRTVVDPLSTIQPSYLIQKGLPDELRRSSCFKFLVHLRSCLRSLEATERLDILSIRPSDVHAGVTMRDLCMLLEKQDFSQTVDEDIAGLPRHPFMEKMFDASRTQVAKAPRRESPLPMSGSLHFDALSLVINHDADDEESTLFLGPLDARGHVEPCNFLPTPHVTSGKSYGNLAAAGKGTKDLLRIASSIKLQNLDFTITPRIVVLVNDTMRLAGETSKAQPAKAVSPSGSPASPVAALLSGAYLDLAFSLQSAHFAAAAEQLLVEFSVSGLGFATTTLSKPRSPTAADTQYSMNHSLLVDETALRVRPRSHINAPSGYSTLASFLIYRSRLNVALLKEPHQALALRVVSCVDNVELTVPRSALNVYRSLDDWKEAYLSGLPTQDHLPSPTPTKRAEKDAENAPRLRFSLQLFCGAAGVTLQVARGTWFSWKVKETAMDLASDNTDQILPLTFGLQAGPHVIGISTRTPFQETGTPTSHIEVELPMVTVKGTYSTNAVHGTSLVESFHLTVKPADWDTLLSVYQKSEQGFSDLVRLSQETRPRSGSTAAPMSTPTSGGLKLSGSFRMKGFRIGVEGRSSTVFLECDDIGGSMGSQAVDMGWQIRLSDLSLSLASRSSSRSALDRGHRSAFVTIDFEAKMRGVASRKHVLEVLTSKVHAVMQPTSIGELSDFIDSLQAEVFARQADRAQELAQFKEKTKNIMKSFDVKSGNANDERESWLGQYDIYLTIRHIGVAFPLAAFPDLQMSRSGNRDDTNAVRAFLFSIKSLHFGTEHGESGDATMKGFSFQFVSRFRQSVSADFGGENHLTQNKLLYPQMTAQARSDRIGGTRRLRIAANVSGFILDLDPSIPHYVFSLVDVYRQGRERMDQLANNMPWSSDKMNADKPATAPIEDSRRDALPSSNMLLALTFASGKVRMHSTSVSGNTARKRKTSGISERLDEFGSDTGVESFDLPVVTVWGEYRASTGAQRAQRAEPSVLMFKATIHSSQNTLRPTLLPFVTKIVSHVENRLRQSSRPLTQVSPATIQHLIPDPSTGSGKVLDPVDPVSGLKISLGLRIDQSKLELTCQPDVNVIAGLHWDSGGFIVNMSPGFRRISFTGSVAGLTIGLKHGFLSEDCVKLDARNLAFNVTFAKTDVSSQKVISTISVVIDTEFSGGLRFSRLQDVLCFKAVWLDRIPVLSGPVATPMTPQGPGAQNMQRSAPTGQELTTAVLLRFRRVNLDADLGQSISNVKLCIENMVVRTKLSDNYSELTLAIALIKVLATGNVSGQITAPDFEFQTVRHSEGKDGGFAGGRMLDLTMRSGVFDMDLESEYQKLIQYRAEPVEVKIYDDWSMVSQSVSPEKRHVNVTLTVSGTEVIIVMNVGTIPKLLSYADKFKATLDSQREGASKESKAFRIANSPKPDNPLSAVANAMLKSTRSRLREDTGVNYKIGQRTSLRLDVLQLVVFPRSMRDAELAQFVGRDVHARLDRMVEVTALPAKRDLELSFSSIATSRISQLNHAMLSKENVGDSKQWLATLMKDAPEATIFGLPSMDIRMSSEEDLVSDRRTLVYDFSSKFIVKVGAKNREDIYITLNMSLYTWLTSLRKAFTREMQQVQASADVRGGPMAMVQQAASSRKRAAEAAVAAMRADKDFEEQATSTQLSGRQSLGRAATLAISPSRANSPTSSVFSNPASPMSPMRFASPTINGFDPASLSIPTTPSKVGLVYEPRERHIERLTMKQLGEATPDVMHPFFMKKAGFSLEDSLPQYVHEYATMPTEEIMKALLKLYSKQLTSDQKDEPVVSI</sequence>
<feature type="region of interest" description="Disordered" evidence="1">
    <location>
        <begin position="1148"/>
        <end position="1167"/>
    </location>
</feature>
<feature type="compositionally biased region" description="Acidic residues" evidence="1">
    <location>
        <begin position="1216"/>
        <end position="1244"/>
    </location>
</feature>
<dbReference type="InterPro" id="IPR029636">
    <property type="entry name" value="Csf1"/>
</dbReference>
<feature type="region of interest" description="Disordered" evidence="1">
    <location>
        <begin position="2108"/>
        <end position="2129"/>
    </location>
</feature>
<dbReference type="Proteomes" id="UP000015241">
    <property type="component" value="Unassembled WGS sequence"/>
</dbReference>
<feature type="region of interest" description="Disordered" evidence="1">
    <location>
        <begin position="1294"/>
        <end position="1315"/>
    </location>
</feature>
<evidence type="ECO:0000313" key="4">
    <source>
        <dbReference type="Proteomes" id="UP000015241"/>
    </source>
</evidence>
<dbReference type="Pfam" id="PF21678">
    <property type="entry name" value="Csf1_N"/>
    <property type="match status" value="1"/>
</dbReference>
<dbReference type="PANTHER" id="PTHR32085:SF3">
    <property type="entry name" value="PROTEIN CSF1"/>
    <property type="match status" value="1"/>
</dbReference>
<dbReference type="HOGENOM" id="CLU_000463_0_0_1"/>
<dbReference type="GO" id="GO:0016020">
    <property type="term" value="C:membrane"/>
    <property type="evidence" value="ECO:0007669"/>
    <property type="project" value="InterPro"/>
</dbReference>
<evidence type="ECO:0000259" key="2">
    <source>
        <dbReference type="Pfam" id="PF21678"/>
    </source>
</evidence>
<name>S8ELJ0_FOMSC</name>
<feature type="region of interest" description="Disordered" evidence="1">
    <location>
        <begin position="1951"/>
        <end position="1970"/>
    </location>
</feature>
<feature type="region of interest" description="Disordered" evidence="1">
    <location>
        <begin position="1203"/>
        <end position="1251"/>
    </location>
</feature>
<protein>
    <recommendedName>
        <fullName evidence="2">Csf1 N-terminal domain-containing protein</fullName>
    </recommendedName>
</protein>
<dbReference type="InParanoid" id="S8ELJ0"/>
<dbReference type="OrthoDB" id="10051416at2759"/>
<gene>
    <name evidence="3" type="ORF">FOMPIDRAFT_85601</name>
</gene>
<dbReference type="EMBL" id="KE504125">
    <property type="protein sequence ID" value="EPT05053.1"/>
    <property type="molecule type" value="Genomic_DNA"/>
</dbReference>
<evidence type="ECO:0000313" key="3">
    <source>
        <dbReference type="EMBL" id="EPT05053.1"/>
    </source>
</evidence>
<feature type="compositionally biased region" description="Basic and acidic residues" evidence="1">
    <location>
        <begin position="1294"/>
        <end position="1305"/>
    </location>
</feature>
<accession>S8ELJ0</accession>
<dbReference type="GO" id="GO:0006113">
    <property type="term" value="P:fermentation"/>
    <property type="evidence" value="ECO:0007669"/>
    <property type="project" value="InterPro"/>
</dbReference>
<dbReference type="InterPro" id="IPR048636">
    <property type="entry name" value="Csf1_N"/>
</dbReference>
<dbReference type="STRING" id="743788.S8ELJ0"/>